<gene>
    <name evidence="1" type="ORF">I553_6184</name>
</gene>
<comment type="caution">
    <text evidence="1">The sequence shown here is derived from an EMBL/GenBank/DDBJ whole genome shotgun (WGS) entry which is preliminary data.</text>
</comment>
<dbReference type="EMBL" id="JAOB01000042">
    <property type="protein sequence ID" value="EUA42324.1"/>
    <property type="molecule type" value="Genomic_DNA"/>
</dbReference>
<sequence length="117" mass="12632">MNQILLAVWYATVCAPLPETGPRIAEVGQRLDAKVADLLRLMSLPVPPELTAVSPASPAPQRHGLLARSAVMIRRHCGCARMRKQMVQPATSPLLKDLSEGAALGRFIRKGIRTKAG</sequence>
<accession>X8BER6</accession>
<dbReference type="AlphaFoldDB" id="X8BER6"/>
<protein>
    <submittedName>
        <fullName evidence="1">Uncharacterized protein</fullName>
    </submittedName>
</protein>
<evidence type="ECO:0000313" key="1">
    <source>
        <dbReference type="EMBL" id="EUA42324.1"/>
    </source>
</evidence>
<dbReference type="PATRIC" id="fig|1299334.3.peg.4345"/>
<name>X8BER6_MYCXE</name>
<reference evidence="1" key="1">
    <citation type="submission" date="2014-01" db="EMBL/GenBank/DDBJ databases">
        <authorList>
            <person name="Brown-Elliot B."/>
            <person name="Wallace R."/>
            <person name="Lenaerts A."/>
            <person name="Ordway D."/>
            <person name="DeGroote M.A."/>
            <person name="Parker T."/>
            <person name="Sizemore C."/>
            <person name="Tallon L.J."/>
            <person name="Sadzewicz L.K."/>
            <person name="Sengamalay N."/>
            <person name="Fraser C.M."/>
            <person name="Hine E."/>
            <person name="Shefchek K.A."/>
            <person name="Das S.P."/>
            <person name="Tettelin H."/>
        </authorList>
    </citation>
    <scope>NUCLEOTIDE SEQUENCE [LARGE SCALE GENOMIC DNA]</scope>
    <source>
        <strain evidence="1">4042</strain>
    </source>
</reference>
<proteinExistence type="predicted"/>
<organism evidence="1">
    <name type="scientific">Mycobacterium xenopi 4042</name>
    <dbReference type="NCBI Taxonomy" id="1299334"/>
    <lineage>
        <taxon>Bacteria</taxon>
        <taxon>Bacillati</taxon>
        <taxon>Actinomycetota</taxon>
        <taxon>Actinomycetes</taxon>
        <taxon>Mycobacteriales</taxon>
        <taxon>Mycobacteriaceae</taxon>
        <taxon>Mycobacterium</taxon>
    </lineage>
</organism>